<name>A0ABP1S9B2_9HEXA</name>
<organism evidence="3 4">
    <name type="scientific">Orchesella dallaii</name>
    <dbReference type="NCBI Taxonomy" id="48710"/>
    <lineage>
        <taxon>Eukaryota</taxon>
        <taxon>Metazoa</taxon>
        <taxon>Ecdysozoa</taxon>
        <taxon>Arthropoda</taxon>
        <taxon>Hexapoda</taxon>
        <taxon>Collembola</taxon>
        <taxon>Entomobryomorpha</taxon>
        <taxon>Entomobryoidea</taxon>
        <taxon>Orchesellidae</taxon>
        <taxon>Orchesellinae</taxon>
        <taxon>Orchesella</taxon>
    </lineage>
</organism>
<evidence type="ECO:0000313" key="4">
    <source>
        <dbReference type="Proteomes" id="UP001642540"/>
    </source>
</evidence>
<accession>A0ABP1S9B2</accession>
<feature type="signal peptide" evidence="2">
    <location>
        <begin position="1"/>
        <end position="22"/>
    </location>
</feature>
<comment type="caution">
    <text evidence="3">The sequence shown here is derived from an EMBL/GenBank/DDBJ whole genome shotgun (WGS) entry which is preliminary data.</text>
</comment>
<keyword evidence="2" id="KW-0732">Signal</keyword>
<dbReference type="EMBL" id="CAXLJM020000166">
    <property type="protein sequence ID" value="CAL8148096.1"/>
    <property type="molecule type" value="Genomic_DNA"/>
</dbReference>
<gene>
    <name evidence="3" type="ORF">ODALV1_LOCUS31322</name>
</gene>
<evidence type="ECO:0000256" key="2">
    <source>
        <dbReference type="SAM" id="SignalP"/>
    </source>
</evidence>
<feature type="compositionally biased region" description="Polar residues" evidence="1">
    <location>
        <begin position="129"/>
        <end position="144"/>
    </location>
</feature>
<feature type="region of interest" description="Disordered" evidence="1">
    <location>
        <begin position="128"/>
        <end position="147"/>
    </location>
</feature>
<keyword evidence="4" id="KW-1185">Reference proteome</keyword>
<dbReference type="Proteomes" id="UP001642540">
    <property type="component" value="Unassembled WGS sequence"/>
</dbReference>
<reference evidence="3 4" key="1">
    <citation type="submission" date="2024-08" db="EMBL/GenBank/DDBJ databases">
        <authorList>
            <person name="Cucini C."/>
            <person name="Frati F."/>
        </authorList>
    </citation>
    <scope>NUCLEOTIDE SEQUENCE [LARGE SCALE GENOMIC DNA]</scope>
</reference>
<evidence type="ECO:0000256" key="1">
    <source>
        <dbReference type="SAM" id="MobiDB-lite"/>
    </source>
</evidence>
<sequence length="191" mass="20675">MVWITHLLVSLFLLVLPFESSGFTIKRDSKVSQSGGVTTKSSPIQLNGMDSQTTITGAPNTHHVVPLNSVDASRSLSLVKREVITDDGNGRVGSNSNLYDPGLMIMSKRSAAALNKLMSALRSSFDEPASNSYENASETASTDNGRFPTVGFRTSGLGVNSRSYTPNAVQRRGSKDRKVFLRCYFNAVSCF</sequence>
<feature type="chain" id="PRO_5045748153" evidence="2">
    <location>
        <begin position="23"/>
        <end position="191"/>
    </location>
</feature>
<evidence type="ECO:0000313" key="3">
    <source>
        <dbReference type="EMBL" id="CAL8148096.1"/>
    </source>
</evidence>
<proteinExistence type="predicted"/>
<protein>
    <submittedName>
        <fullName evidence="3">Uncharacterized protein</fullName>
    </submittedName>
</protein>